<dbReference type="Proteomes" id="UP000279306">
    <property type="component" value="Chromosome"/>
</dbReference>
<dbReference type="Pfam" id="PF04879">
    <property type="entry name" value="Molybdop_Fe4S4"/>
    <property type="match status" value="1"/>
</dbReference>
<dbReference type="GO" id="GO:0046872">
    <property type="term" value="F:metal ion binding"/>
    <property type="evidence" value="ECO:0007669"/>
    <property type="project" value="UniProtKB-KW"/>
</dbReference>
<accession>A0A3S4S011</accession>
<evidence type="ECO:0000256" key="2">
    <source>
        <dbReference type="ARBA" id="ARBA00022723"/>
    </source>
</evidence>
<keyword evidence="2" id="KW-0479">Metal-binding</keyword>
<evidence type="ECO:0000256" key="1">
    <source>
        <dbReference type="ARBA" id="ARBA00010312"/>
    </source>
</evidence>
<dbReference type="SUPFAM" id="SSF53706">
    <property type="entry name" value="Formate dehydrogenase/DMSO reductase, domains 1-3"/>
    <property type="match status" value="1"/>
</dbReference>
<dbReference type="Pfam" id="PF01568">
    <property type="entry name" value="Molydop_binding"/>
    <property type="match status" value="1"/>
</dbReference>
<organism evidence="6 7">
    <name type="scientific">Mycolicibacterium aurum</name>
    <name type="common">Mycobacterium aurum</name>
    <dbReference type="NCBI Taxonomy" id="1791"/>
    <lineage>
        <taxon>Bacteria</taxon>
        <taxon>Bacillati</taxon>
        <taxon>Actinomycetota</taxon>
        <taxon>Actinomycetes</taxon>
        <taxon>Mycobacteriales</taxon>
        <taxon>Mycobacteriaceae</taxon>
        <taxon>Mycolicibacterium</taxon>
    </lineage>
</organism>
<dbReference type="STRING" id="1791.GCA_001049355_04431"/>
<dbReference type="PANTHER" id="PTHR43742">
    <property type="entry name" value="TRIMETHYLAMINE-N-OXIDE REDUCTASE"/>
    <property type="match status" value="1"/>
</dbReference>
<dbReference type="GO" id="GO:0043546">
    <property type="term" value="F:molybdopterin cofactor binding"/>
    <property type="evidence" value="ECO:0007669"/>
    <property type="project" value="InterPro"/>
</dbReference>
<dbReference type="Gene3D" id="3.40.228.10">
    <property type="entry name" value="Dimethylsulfoxide Reductase, domain 2"/>
    <property type="match status" value="1"/>
</dbReference>
<evidence type="ECO:0000256" key="4">
    <source>
        <dbReference type="ARBA" id="ARBA00023014"/>
    </source>
</evidence>
<dbReference type="SMART" id="SM00926">
    <property type="entry name" value="Molybdop_Fe4S4"/>
    <property type="match status" value="1"/>
</dbReference>
<keyword evidence="4" id="KW-0411">Iron-sulfur</keyword>
<dbReference type="EMBL" id="LR134356">
    <property type="protein sequence ID" value="VEG52935.1"/>
    <property type="molecule type" value="Genomic_DNA"/>
</dbReference>
<dbReference type="Gene3D" id="2.20.25.90">
    <property type="entry name" value="ADC-like domains"/>
    <property type="match status" value="1"/>
</dbReference>
<dbReference type="Pfam" id="PF00384">
    <property type="entry name" value="Molybdopterin"/>
    <property type="match status" value="1"/>
</dbReference>
<sequence>MVWRQGITCYGAPVEHRITCPLCEAMCGLRVTVEDGVASSVRGNADDVWSRGHLCPKGASLQQIHHDPDRLRMPLVRNRSGEHVPVSWDDAFAEAERVLRPVIDTYGACAVTVYLGNPVAHNLGLETYVGALVGMGGAAGMPAYYTPGTVDQWPLNVVGALLFGGMWNAPVPDLDRTDHLMMLGANPSASQGSMLSAPDIMGRLAAIRARGGSVVVVDPRRTQTAARATEWVPVRPGTDALLLFAILHTLAETGELRRPAHLAGLVDGLDDVVAMAAQFAPEHVAAATGVDAPTIRRLAADLANADRPVVYSRIGTCTQEFGTLATWLVFVLNVALGSIDRPGGALFPEAAVWSPMFMKPPDQNGPGWQFGRFRSRVRGAAEVLGQFPVSCLAEEIDTPGDGQIRGLITVAGNPVISAPGAGRLNAALAGLDAMISVDNWLNETSRHADVILPGLSPLERPHCDDLYWMYSLAACVKWSDPAIPPQADRPEEWEIMLRLAGALVGTPIPDVDLRAMDDLYTQGIIYTACQAADTPLFGRDPAEVFAVLKGVGPERMIDLGIRVGPWGDDLGRRPGGLTLDEVRRHPDGLRLGELEGGRLADVLTTPSRRIELIHPILTDDIPRLADRLDRTDDDLLLTSRRHLRSNNSWLHNVSGLMRGKDRCTLLIHPADAARHAVADGELVEVSTTEGAVEVVAEVTDEMMPGVLSLPHGWGHGVDGTRMDIANAHPGVNANVLNPGAMIDVPSNTQVVNGVPCRIRTRRAPLPTSVL</sequence>
<dbReference type="Gene3D" id="3.40.50.740">
    <property type="match status" value="1"/>
</dbReference>
<protein>
    <submittedName>
        <fullName evidence="6">Molydopterin dinucleotide-binding region</fullName>
    </submittedName>
</protein>
<dbReference type="Gene3D" id="2.40.40.20">
    <property type="match status" value="1"/>
</dbReference>
<dbReference type="SUPFAM" id="SSF50692">
    <property type="entry name" value="ADC-like"/>
    <property type="match status" value="1"/>
</dbReference>
<keyword evidence="7" id="KW-1185">Reference proteome</keyword>
<dbReference type="KEGG" id="mauu:NCTC10437_01711"/>
<reference evidence="6 7" key="1">
    <citation type="submission" date="2018-12" db="EMBL/GenBank/DDBJ databases">
        <authorList>
            <consortium name="Pathogen Informatics"/>
        </authorList>
    </citation>
    <scope>NUCLEOTIDE SEQUENCE [LARGE SCALE GENOMIC DNA]</scope>
    <source>
        <strain evidence="6 7">NCTC10437</strain>
    </source>
</reference>
<gene>
    <name evidence="6" type="primary">psrA_1</name>
    <name evidence="6" type="ORF">NCTC10437_01711</name>
</gene>
<feature type="domain" description="4Fe-4S Mo/W bis-MGD-type" evidence="5">
    <location>
        <begin position="13"/>
        <end position="69"/>
    </location>
</feature>
<evidence type="ECO:0000313" key="6">
    <source>
        <dbReference type="EMBL" id="VEG52935.1"/>
    </source>
</evidence>
<name>A0A3S4S011_MYCAU</name>
<evidence type="ECO:0000313" key="7">
    <source>
        <dbReference type="Proteomes" id="UP000279306"/>
    </source>
</evidence>
<dbReference type="InterPro" id="IPR006657">
    <property type="entry name" value="MoPterin_dinucl-bd_dom"/>
</dbReference>
<evidence type="ECO:0000256" key="3">
    <source>
        <dbReference type="ARBA" id="ARBA00023004"/>
    </source>
</evidence>
<dbReference type="InterPro" id="IPR006656">
    <property type="entry name" value="Mopterin_OxRdtase"/>
</dbReference>
<dbReference type="InterPro" id="IPR009010">
    <property type="entry name" value="Asp_de-COase-like_dom_sf"/>
</dbReference>
<dbReference type="InterPro" id="IPR050612">
    <property type="entry name" value="Prok_Mopterin_Oxidored"/>
</dbReference>
<dbReference type="PROSITE" id="PS51669">
    <property type="entry name" value="4FE4S_MOW_BIS_MGD"/>
    <property type="match status" value="1"/>
</dbReference>
<dbReference type="GO" id="GO:0016491">
    <property type="term" value="F:oxidoreductase activity"/>
    <property type="evidence" value="ECO:0007669"/>
    <property type="project" value="InterPro"/>
</dbReference>
<dbReference type="PANTHER" id="PTHR43742:SF6">
    <property type="entry name" value="OXIDOREDUCTASE YYAE-RELATED"/>
    <property type="match status" value="1"/>
</dbReference>
<dbReference type="GO" id="GO:0051536">
    <property type="term" value="F:iron-sulfur cluster binding"/>
    <property type="evidence" value="ECO:0007669"/>
    <property type="project" value="UniProtKB-KW"/>
</dbReference>
<comment type="similarity">
    <text evidence="1">Belongs to the prokaryotic molybdopterin-containing oxidoreductase family.</text>
</comment>
<evidence type="ECO:0000259" key="5">
    <source>
        <dbReference type="PROSITE" id="PS51669"/>
    </source>
</evidence>
<proteinExistence type="inferred from homology"/>
<dbReference type="AlphaFoldDB" id="A0A3S4S011"/>
<keyword evidence="3" id="KW-0408">Iron</keyword>
<dbReference type="InterPro" id="IPR006963">
    <property type="entry name" value="Mopterin_OxRdtase_4Fe-4S_dom"/>
</dbReference>